<keyword evidence="2" id="KW-1133">Transmembrane helix</keyword>
<keyword evidence="2" id="KW-0812">Transmembrane</keyword>
<feature type="domain" description="LytR/CpsA/Psr regulator C-terminal" evidence="3">
    <location>
        <begin position="174"/>
        <end position="264"/>
    </location>
</feature>
<dbReference type="AlphaFoldDB" id="A0A1F5YTV2"/>
<sequence>MNINLMPEKNKTNQSDQSLPNSAPSSNIDLPIQSSSTNILKSLRLHPVILALIIILVIGVSTLAVYFFIKYRNTQKYVTNPQLFAVEENNKILEKIGKMMELPDEMPTIATISDKEKLKDQPFFAKAKNGDKVIIYTTARKAILYDPLSNKILDVAPLTVSSASATPIPEVTETKVLLYNGTATVGLTKKYESALKEKIPSAIVVGRENAAKQDYSKTILVDVKGNQTTVAENLAKLLNITTAALPSGETATDSSDFLIILGSDSTGK</sequence>
<evidence type="ECO:0000256" key="1">
    <source>
        <dbReference type="SAM" id="MobiDB-lite"/>
    </source>
</evidence>
<keyword evidence="2" id="KW-0472">Membrane</keyword>
<evidence type="ECO:0000256" key="2">
    <source>
        <dbReference type="SAM" id="Phobius"/>
    </source>
</evidence>
<feature type="compositionally biased region" description="Polar residues" evidence="1">
    <location>
        <begin position="12"/>
        <end position="29"/>
    </location>
</feature>
<dbReference type="Proteomes" id="UP000176665">
    <property type="component" value="Unassembled WGS sequence"/>
</dbReference>
<protein>
    <recommendedName>
        <fullName evidence="3">LytR/CpsA/Psr regulator C-terminal domain-containing protein</fullName>
    </recommendedName>
</protein>
<evidence type="ECO:0000259" key="3">
    <source>
        <dbReference type="Pfam" id="PF13399"/>
    </source>
</evidence>
<gene>
    <name evidence="4" type="ORF">A2W14_00670</name>
</gene>
<dbReference type="EMBL" id="MFJA01000020">
    <property type="protein sequence ID" value="OGG03640.1"/>
    <property type="molecule type" value="Genomic_DNA"/>
</dbReference>
<evidence type="ECO:0000313" key="5">
    <source>
        <dbReference type="Proteomes" id="UP000176665"/>
    </source>
</evidence>
<comment type="caution">
    <text evidence="4">The sequence shown here is derived from an EMBL/GenBank/DDBJ whole genome shotgun (WGS) entry which is preliminary data.</text>
</comment>
<feature type="region of interest" description="Disordered" evidence="1">
    <location>
        <begin position="1"/>
        <end position="29"/>
    </location>
</feature>
<evidence type="ECO:0000313" key="4">
    <source>
        <dbReference type="EMBL" id="OGG03640.1"/>
    </source>
</evidence>
<accession>A0A1F5YTV2</accession>
<name>A0A1F5YTV2_9BACT</name>
<dbReference type="InterPro" id="IPR027381">
    <property type="entry name" value="LytR/CpsA/Psr_C"/>
</dbReference>
<proteinExistence type="predicted"/>
<reference evidence="4 5" key="1">
    <citation type="journal article" date="2016" name="Nat. Commun.">
        <title>Thousands of microbial genomes shed light on interconnected biogeochemical processes in an aquifer system.</title>
        <authorList>
            <person name="Anantharaman K."/>
            <person name="Brown C.T."/>
            <person name="Hug L.A."/>
            <person name="Sharon I."/>
            <person name="Castelle C.J."/>
            <person name="Probst A.J."/>
            <person name="Thomas B.C."/>
            <person name="Singh A."/>
            <person name="Wilkins M.J."/>
            <person name="Karaoz U."/>
            <person name="Brodie E.L."/>
            <person name="Williams K.H."/>
            <person name="Hubbard S.S."/>
            <person name="Banfield J.F."/>
        </authorList>
    </citation>
    <scope>NUCLEOTIDE SEQUENCE [LARGE SCALE GENOMIC DNA]</scope>
</reference>
<dbReference type="Pfam" id="PF13399">
    <property type="entry name" value="LytR_C"/>
    <property type="match status" value="1"/>
</dbReference>
<feature type="transmembrane region" description="Helical" evidence="2">
    <location>
        <begin position="48"/>
        <end position="69"/>
    </location>
</feature>
<organism evidence="4 5">
    <name type="scientific">Candidatus Gottesmanbacteria bacterium RBG_16_37_8</name>
    <dbReference type="NCBI Taxonomy" id="1798371"/>
    <lineage>
        <taxon>Bacteria</taxon>
        <taxon>Candidatus Gottesmaniibacteriota</taxon>
    </lineage>
</organism>